<name>A0A7J7CY28_TRIWF</name>
<dbReference type="PANTHER" id="PTHR31190">
    <property type="entry name" value="DNA-BINDING DOMAIN"/>
    <property type="match status" value="1"/>
</dbReference>
<organism evidence="9 10">
    <name type="scientific">Tripterygium wilfordii</name>
    <name type="common">Thunder God vine</name>
    <dbReference type="NCBI Taxonomy" id="458696"/>
    <lineage>
        <taxon>Eukaryota</taxon>
        <taxon>Viridiplantae</taxon>
        <taxon>Streptophyta</taxon>
        <taxon>Embryophyta</taxon>
        <taxon>Tracheophyta</taxon>
        <taxon>Spermatophyta</taxon>
        <taxon>Magnoliopsida</taxon>
        <taxon>eudicotyledons</taxon>
        <taxon>Gunneridae</taxon>
        <taxon>Pentapetalae</taxon>
        <taxon>rosids</taxon>
        <taxon>fabids</taxon>
        <taxon>Celastrales</taxon>
        <taxon>Celastraceae</taxon>
        <taxon>Tripterygium</taxon>
    </lineage>
</organism>
<feature type="domain" description="AP2/ERF" evidence="8">
    <location>
        <begin position="74"/>
        <end position="132"/>
    </location>
</feature>
<evidence type="ECO:0000256" key="5">
    <source>
        <dbReference type="ARBA" id="ARBA00023242"/>
    </source>
</evidence>
<keyword evidence="2" id="KW-0805">Transcription regulation</keyword>
<proteinExistence type="inferred from homology"/>
<evidence type="ECO:0000313" key="9">
    <source>
        <dbReference type="EMBL" id="KAF5738928.1"/>
    </source>
</evidence>
<dbReference type="PANTHER" id="PTHR31190:SF72">
    <property type="entry name" value="AP2 DOMAIN CONTAINING PROTEIN, EXPRESSED"/>
    <property type="match status" value="1"/>
</dbReference>
<dbReference type="GO" id="GO:0003700">
    <property type="term" value="F:DNA-binding transcription factor activity"/>
    <property type="evidence" value="ECO:0007669"/>
    <property type="project" value="InterPro"/>
</dbReference>
<protein>
    <submittedName>
        <fullName evidence="9">Ethylene response factor 10</fullName>
    </submittedName>
</protein>
<dbReference type="InterPro" id="IPR001471">
    <property type="entry name" value="AP2/ERF_dom"/>
</dbReference>
<evidence type="ECO:0000256" key="7">
    <source>
        <dbReference type="SAM" id="MobiDB-lite"/>
    </source>
</evidence>
<dbReference type="SUPFAM" id="SSF54171">
    <property type="entry name" value="DNA-binding domain"/>
    <property type="match status" value="1"/>
</dbReference>
<dbReference type="PRINTS" id="PR00367">
    <property type="entry name" value="ETHRSPELEMNT"/>
</dbReference>
<dbReference type="SMART" id="SM00380">
    <property type="entry name" value="AP2"/>
    <property type="match status" value="1"/>
</dbReference>
<dbReference type="Proteomes" id="UP000593562">
    <property type="component" value="Unassembled WGS sequence"/>
</dbReference>
<comment type="caution">
    <text evidence="9">The sequence shown here is derived from an EMBL/GenBank/DDBJ whole genome shotgun (WGS) entry which is preliminary data.</text>
</comment>
<dbReference type="EMBL" id="JAAARO010000012">
    <property type="protein sequence ID" value="KAF5738928.1"/>
    <property type="molecule type" value="Genomic_DNA"/>
</dbReference>
<dbReference type="GO" id="GO:0003677">
    <property type="term" value="F:DNA binding"/>
    <property type="evidence" value="ECO:0007669"/>
    <property type="project" value="UniProtKB-KW"/>
</dbReference>
<gene>
    <name evidence="9" type="ORF">HS088_TW12G00124</name>
</gene>
<keyword evidence="3" id="KW-0238">DNA-binding</keyword>
<dbReference type="OrthoDB" id="670255at2759"/>
<evidence type="ECO:0000256" key="6">
    <source>
        <dbReference type="ARBA" id="ARBA00024343"/>
    </source>
</evidence>
<feature type="region of interest" description="Disordered" evidence="7">
    <location>
        <begin position="17"/>
        <end position="70"/>
    </location>
</feature>
<evidence type="ECO:0000313" key="10">
    <source>
        <dbReference type="Proteomes" id="UP000593562"/>
    </source>
</evidence>
<dbReference type="InParanoid" id="A0A7J7CY28"/>
<dbReference type="InterPro" id="IPR016177">
    <property type="entry name" value="DNA-bd_dom_sf"/>
</dbReference>
<dbReference type="Pfam" id="PF00847">
    <property type="entry name" value="AP2"/>
    <property type="match status" value="1"/>
</dbReference>
<accession>A0A7J7CY28</accession>
<dbReference type="InterPro" id="IPR036955">
    <property type="entry name" value="AP2/ERF_dom_sf"/>
</dbReference>
<dbReference type="GO" id="GO:0005634">
    <property type="term" value="C:nucleus"/>
    <property type="evidence" value="ECO:0007669"/>
    <property type="project" value="UniProtKB-SubCell"/>
</dbReference>
<dbReference type="Gene3D" id="3.30.730.10">
    <property type="entry name" value="AP2/ERF domain"/>
    <property type="match status" value="1"/>
</dbReference>
<dbReference type="GO" id="GO:0009873">
    <property type="term" value="P:ethylene-activated signaling pathway"/>
    <property type="evidence" value="ECO:0007669"/>
    <property type="project" value="InterPro"/>
</dbReference>
<dbReference type="AlphaFoldDB" id="A0A7J7CY28"/>
<feature type="compositionally biased region" description="Basic and acidic residues" evidence="7">
    <location>
        <begin position="60"/>
        <end position="69"/>
    </location>
</feature>
<comment type="subcellular location">
    <subcellularLocation>
        <location evidence="1">Nucleus</location>
    </subcellularLocation>
</comment>
<evidence type="ECO:0000256" key="2">
    <source>
        <dbReference type="ARBA" id="ARBA00023015"/>
    </source>
</evidence>
<keyword evidence="10" id="KW-1185">Reference proteome</keyword>
<evidence type="ECO:0000256" key="3">
    <source>
        <dbReference type="ARBA" id="ARBA00023125"/>
    </source>
</evidence>
<dbReference type="InterPro" id="IPR044808">
    <property type="entry name" value="ERF_plant"/>
</dbReference>
<reference evidence="9 10" key="1">
    <citation type="journal article" date="2020" name="Nat. Commun.">
        <title>Genome of Tripterygium wilfordii and identification of cytochrome P450 involved in triptolide biosynthesis.</title>
        <authorList>
            <person name="Tu L."/>
            <person name="Su P."/>
            <person name="Zhang Z."/>
            <person name="Gao L."/>
            <person name="Wang J."/>
            <person name="Hu T."/>
            <person name="Zhou J."/>
            <person name="Zhang Y."/>
            <person name="Zhao Y."/>
            <person name="Liu Y."/>
            <person name="Song Y."/>
            <person name="Tong Y."/>
            <person name="Lu Y."/>
            <person name="Yang J."/>
            <person name="Xu C."/>
            <person name="Jia M."/>
            <person name="Peters R.J."/>
            <person name="Huang L."/>
            <person name="Gao W."/>
        </authorList>
    </citation>
    <scope>NUCLEOTIDE SEQUENCE [LARGE SCALE GENOMIC DNA]</scope>
    <source>
        <strain evidence="10">cv. XIE 37</strain>
        <tissue evidence="9">Leaf</tissue>
    </source>
</reference>
<keyword evidence="4" id="KW-0804">Transcription</keyword>
<dbReference type="CDD" id="cd00018">
    <property type="entry name" value="AP2"/>
    <property type="match status" value="1"/>
</dbReference>
<sequence>MRHDWQDMLLLDVLPKEAKESSSNIDQSISTTSTTGAIKDEEVSCHSCEAAETPKPNTNNKEKEKEKMKTTKSLYRGVRSRPWGKYAAEIRDSTRKGVRVWIGTFDSAEAAALAYDQAALALRGSSAVLNFPEDVVRESMKEIKFCSEDCVGSPVLALKRRHSMMKRKSSNMSCRRKAIGKVVVFEDLGSDYLEQLLTSSCEY</sequence>
<feature type="compositionally biased region" description="Polar residues" evidence="7">
    <location>
        <begin position="21"/>
        <end position="36"/>
    </location>
</feature>
<keyword evidence="5" id="KW-0539">Nucleus</keyword>
<evidence type="ECO:0000256" key="1">
    <source>
        <dbReference type="ARBA" id="ARBA00004123"/>
    </source>
</evidence>
<comment type="similarity">
    <text evidence="6">Belongs to the AP2/ERF transcription factor family. ERF subfamily.</text>
</comment>
<dbReference type="PROSITE" id="PS51032">
    <property type="entry name" value="AP2_ERF"/>
    <property type="match status" value="1"/>
</dbReference>
<evidence type="ECO:0000259" key="8">
    <source>
        <dbReference type="PROSITE" id="PS51032"/>
    </source>
</evidence>
<evidence type="ECO:0000256" key="4">
    <source>
        <dbReference type="ARBA" id="ARBA00023163"/>
    </source>
</evidence>
<dbReference type="FunFam" id="3.30.730.10:FF:000001">
    <property type="entry name" value="Ethylene-responsive transcription factor 2"/>
    <property type="match status" value="1"/>
</dbReference>